<keyword evidence="4" id="KW-0723">Serine/threonine-protein kinase</keyword>
<evidence type="ECO:0000256" key="12">
    <source>
        <dbReference type="ARBA" id="ARBA00023136"/>
    </source>
</evidence>
<evidence type="ECO:0000256" key="7">
    <source>
        <dbReference type="ARBA" id="ARBA00022729"/>
    </source>
</evidence>
<evidence type="ECO:0000256" key="11">
    <source>
        <dbReference type="ARBA" id="ARBA00022989"/>
    </source>
</evidence>
<evidence type="ECO:0000256" key="6">
    <source>
        <dbReference type="ARBA" id="ARBA00022692"/>
    </source>
</evidence>
<dbReference type="GO" id="GO:0004675">
    <property type="term" value="F:transmembrane receptor protein serine/threonine kinase activity"/>
    <property type="evidence" value="ECO:0007669"/>
    <property type="project" value="UniProtKB-EC"/>
</dbReference>
<dbReference type="InterPro" id="IPR011009">
    <property type="entry name" value="Kinase-like_dom_sf"/>
</dbReference>
<evidence type="ECO:0000256" key="2">
    <source>
        <dbReference type="ARBA" id="ARBA00009605"/>
    </source>
</evidence>
<evidence type="ECO:0000313" key="17">
    <source>
        <dbReference type="WBParaSite" id="SBAD_0000614901-mRNA-1"/>
    </source>
</evidence>
<dbReference type="GO" id="GO:0005886">
    <property type="term" value="C:plasma membrane"/>
    <property type="evidence" value="ECO:0007669"/>
    <property type="project" value="TreeGrafter"/>
</dbReference>
<keyword evidence="12" id="KW-0472">Membrane</keyword>
<dbReference type="Gene3D" id="1.10.510.10">
    <property type="entry name" value="Transferase(Phosphotransferase) domain 1"/>
    <property type="match status" value="1"/>
</dbReference>
<keyword evidence="11" id="KW-1133">Transmembrane helix</keyword>
<evidence type="ECO:0000259" key="14">
    <source>
        <dbReference type="PROSITE" id="PS50011"/>
    </source>
</evidence>
<keyword evidence="8" id="KW-0547">Nucleotide-binding</keyword>
<sequence length="201" mass="22835">MAFDLVYIPFVLDSMRIQDIKKWYGDVITMIATATLKLHKGTCRFKIEVGVRPEMRLHLNKQSIAHRDIKSSNVLVRNDMSCVIGDFGYSVKMDSLASSKFIIEQQIGTRRYMPPEVINRTINHRDFNALKLADIYSVALVYWEIINRTGNTGDDPKKADIRVSISLQSNNVVCYKSLGTIALYNTGSFQMTLDKILSAFS</sequence>
<evidence type="ECO:0000256" key="10">
    <source>
        <dbReference type="ARBA" id="ARBA00022840"/>
    </source>
</evidence>
<evidence type="ECO:0000256" key="3">
    <source>
        <dbReference type="ARBA" id="ARBA00012401"/>
    </source>
</evidence>
<dbReference type="GO" id="GO:0005524">
    <property type="term" value="F:ATP binding"/>
    <property type="evidence" value="ECO:0007669"/>
    <property type="project" value="UniProtKB-KW"/>
</dbReference>
<evidence type="ECO:0000313" key="15">
    <source>
        <dbReference type="EMBL" id="VDP08661.1"/>
    </source>
</evidence>
<evidence type="ECO:0000256" key="9">
    <source>
        <dbReference type="ARBA" id="ARBA00022777"/>
    </source>
</evidence>
<proteinExistence type="inferred from homology"/>
<protein>
    <recommendedName>
        <fullName evidence="3">receptor protein serine/threonine kinase</fullName>
        <ecNumber evidence="3">2.7.11.30</ecNumber>
    </recommendedName>
</protein>
<dbReference type="EC" id="2.7.11.30" evidence="3"/>
<organism evidence="17">
    <name type="scientific">Soboliphyme baturini</name>
    <dbReference type="NCBI Taxonomy" id="241478"/>
    <lineage>
        <taxon>Eukaryota</taxon>
        <taxon>Metazoa</taxon>
        <taxon>Ecdysozoa</taxon>
        <taxon>Nematoda</taxon>
        <taxon>Enoplea</taxon>
        <taxon>Dorylaimia</taxon>
        <taxon>Dioctophymatida</taxon>
        <taxon>Dioctophymatoidea</taxon>
        <taxon>Soboliphymatidae</taxon>
        <taxon>Soboliphyme</taxon>
    </lineage>
</organism>
<evidence type="ECO:0000256" key="1">
    <source>
        <dbReference type="ARBA" id="ARBA00004479"/>
    </source>
</evidence>
<keyword evidence="13" id="KW-0675">Receptor</keyword>
<dbReference type="AlphaFoldDB" id="A0A183IQL7"/>
<evidence type="ECO:0000256" key="8">
    <source>
        <dbReference type="ARBA" id="ARBA00022741"/>
    </source>
</evidence>
<evidence type="ECO:0000256" key="5">
    <source>
        <dbReference type="ARBA" id="ARBA00022679"/>
    </source>
</evidence>
<reference evidence="17" key="1">
    <citation type="submission" date="2016-06" db="UniProtKB">
        <authorList>
            <consortium name="WormBaseParasite"/>
        </authorList>
    </citation>
    <scope>IDENTIFICATION</scope>
</reference>
<dbReference type="PROSITE" id="PS00108">
    <property type="entry name" value="PROTEIN_KINASE_ST"/>
    <property type="match status" value="1"/>
</dbReference>
<dbReference type="GO" id="GO:0071363">
    <property type="term" value="P:cellular response to growth factor stimulus"/>
    <property type="evidence" value="ECO:0007669"/>
    <property type="project" value="TreeGrafter"/>
</dbReference>
<evidence type="ECO:0000313" key="16">
    <source>
        <dbReference type="Proteomes" id="UP000270296"/>
    </source>
</evidence>
<dbReference type="PANTHER" id="PTHR23255:SF71">
    <property type="entry name" value="RECEPTOR PROTEIN SERINE_THREONINE KINASE"/>
    <property type="match status" value="1"/>
</dbReference>
<evidence type="ECO:0000256" key="13">
    <source>
        <dbReference type="ARBA" id="ARBA00023170"/>
    </source>
</evidence>
<accession>A0A183IQL7</accession>
<dbReference type="WBParaSite" id="SBAD_0000614901-mRNA-1">
    <property type="protein sequence ID" value="SBAD_0000614901-mRNA-1"/>
    <property type="gene ID" value="SBAD_0000614901"/>
</dbReference>
<dbReference type="InterPro" id="IPR000719">
    <property type="entry name" value="Prot_kinase_dom"/>
</dbReference>
<comment type="similarity">
    <text evidence="2">Belongs to the protein kinase superfamily. TKL Ser/Thr protein kinase family. TGFB receptor subfamily.</text>
</comment>
<dbReference type="GO" id="GO:0043235">
    <property type="term" value="C:receptor complex"/>
    <property type="evidence" value="ECO:0007669"/>
    <property type="project" value="TreeGrafter"/>
</dbReference>
<dbReference type="Proteomes" id="UP000270296">
    <property type="component" value="Unassembled WGS sequence"/>
</dbReference>
<reference evidence="15 16" key="2">
    <citation type="submission" date="2018-11" db="EMBL/GenBank/DDBJ databases">
        <authorList>
            <consortium name="Pathogen Informatics"/>
        </authorList>
    </citation>
    <scope>NUCLEOTIDE SEQUENCE [LARGE SCALE GENOMIC DNA]</scope>
</reference>
<keyword evidence="5" id="KW-0808">Transferase</keyword>
<dbReference type="InterPro" id="IPR000333">
    <property type="entry name" value="TGFB_receptor"/>
</dbReference>
<comment type="subcellular location">
    <subcellularLocation>
        <location evidence="1">Membrane</location>
        <topology evidence="1">Single-pass type I membrane protein</topology>
    </subcellularLocation>
</comment>
<name>A0A183IQL7_9BILA</name>
<keyword evidence="7" id="KW-0732">Signal</keyword>
<gene>
    <name evidence="15" type="ORF">SBAD_LOCUS5914</name>
</gene>
<dbReference type="EMBL" id="UZAM01009344">
    <property type="protein sequence ID" value="VDP08661.1"/>
    <property type="molecule type" value="Genomic_DNA"/>
</dbReference>
<dbReference type="SUPFAM" id="SSF56112">
    <property type="entry name" value="Protein kinase-like (PK-like)"/>
    <property type="match status" value="1"/>
</dbReference>
<keyword evidence="16" id="KW-1185">Reference proteome</keyword>
<dbReference type="PANTHER" id="PTHR23255">
    <property type="entry name" value="TRANSFORMING GROWTH FACTOR-BETA RECEPTOR TYPE I AND II"/>
    <property type="match status" value="1"/>
</dbReference>
<keyword evidence="6" id="KW-0812">Transmembrane</keyword>
<keyword evidence="9" id="KW-0418">Kinase</keyword>
<dbReference type="InterPro" id="IPR008271">
    <property type="entry name" value="Ser/Thr_kinase_AS"/>
</dbReference>
<feature type="domain" description="Protein kinase" evidence="14">
    <location>
        <begin position="1"/>
        <end position="201"/>
    </location>
</feature>
<evidence type="ECO:0000256" key="4">
    <source>
        <dbReference type="ARBA" id="ARBA00022527"/>
    </source>
</evidence>
<keyword evidence="10" id="KW-0067">ATP-binding</keyword>
<dbReference type="OrthoDB" id="69842at2759"/>
<dbReference type="PROSITE" id="PS50011">
    <property type="entry name" value="PROTEIN_KINASE_DOM"/>
    <property type="match status" value="1"/>
</dbReference>
<dbReference type="Pfam" id="PF00069">
    <property type="entry name" value="Pkinase"/>
    <property type="match status" value="1"/>
</dbReference>